<dbReference type="EMBL" id="UINC01100943">
    <property type="protein sequence ID" value="SVC61385.1"/>
    <property type="molecule type" value="Genomic_DNA"/>
</dbReference>
<evidence type="ECO:0000313" key="4">
    <source>
        <dbReference type="EMBL" id="SVC61385.1"/>
    </source>
</evidence>
<evidence type="ECO:0000259" key="3">
    <source>
        <dbReference type="Pfam" id="PF02775"/>
    </source>
</evidence>
<dbReference type="Pfam" id="PF02775">
    <property type="entry name" value="TPP_enzyme_C"/>
    <property type="match status" value="1"/>
</dbReference>
<name>A0A382NM61_9ZZZZ</name>
<gene>
    <name evidence="4" type="ORF">METZ01_LOCUS314239</name>
</gene>
<dbReference type="PANTHER" id="PTHR42818:SF1">
    <property type="entry name" value="SULFOPYRUVATE DECARBOXYLASE"/>
    <property type="match status" value="1"/>
</dbReference>
<dbReference type="GO" id="GO:0030976">
    <property type="term" value="F:thiamine pyrophosphate binding"/>
    <property type="evidence" value="ECO:0007669"/>
    <property type="project" value="InterPro"/>
</dbReference>
<accession>A0A382NM61</accession>
<keyword evidence="1" id="KW-0210">Decarboxylase</keyword>
<dbReference type="AlphaFoldDB" id="A0A382NM61"/>
<dbReference type="Gene3D" id="3.40.50.970">
    <property type="match status" value="1"/>
</dbReference>
<dbReference type="InterPro" id="IPR011766">
    <property type="entry name" value="TPP_enzyme_TPP-bd"/>
</dbReference>
<reference evidence="4" key="1">
    <citation type="submission" date="2018-05" db="EMBL/GenBank/DDBJ databases">
        <authorList>
            <person name="Lanie J.A."/>
            <person name="Ng W.-L."/>
            <person name="Kazmierczak K.M."/>
            <person name="Andrzejewski T.M."/>
            <person name="Davidsen T.M."/>
            <person name="Wayne K.J."/>
            <person name="Tettelin H."/>
            <person name="Glass J.I."/>
            <person name="Rusch D."/>
            <person name="Podicherti R."/>
            <person name="Tsui H.-C.T."/>
            <person name="Winkler M.E."/>
        </authorList>
    </citation>
    <scope>NUCLEOTIDE SEQUENCE</scope>
</reference>
<dbReference type="InterPro" id="IPR051818">
    <property type="entry name" value="TPP_dependent_decarboxylase"/>
</dbReference>
<evidence type="ECO:0000256" key="2">
    <source>
        <dbReference type="ARBA" id="ARBA00023239"/>
    </source>
</evidence>
<keyword evidence="2" id="KW-0456">Lyase</keyword>
<dbReference type="GO" id="GO:0016831">
    <property type="term" value="F:carboxy-lyase activity"/>
    <property type="evidence" value="ECO:0007669"/>
    <property type="project" value="UniProtKB-KW"/>
</dbReference>
<sequence length="180" mass="19186">MLKNRNELLVVAGLGAPAWDVTDAGDSPLNFPLWGGMGGAVSIGLGLALARPHDRVLVLTGDGEMLMGLGSLSTVGVQQPKNLAVVVLDNEHFGETGMQTTHTAGSVNLAEIARASGFASCWALKEPGELESTRLRILKDKGPLFCGIKVRAESLPLVLPPKEGYLLQQRFRNALFENKN</sequence>
<dbReference type="InterPro" id="IPR029061">
    <property type="entry name" value="THDP-binding"/>
</dbReference>
<dbReference type="PANTHER" id="PTHR42818">
    <property type="entry name" value="SULFOPYRUVATE DECARBOXYLASE SUBUNIT ALPHA"/>
    <property type="match status" value="1"/>
</dbReference>
<organism evidence="4">
    <name type="scientific">marine metagenome</name>
    <dbReference type="NCBI Taxonomy" id="408172"/>
    <lineage>
        <taxon>unclassified sequences</taxon>
        <taxon>metagenomes</taxon>
        <taxon>ecological metagenomes</taxon>
    </lineage>
</organism>
<proteinExistence type="predicted"/>
<feature type="domain" description="Thiamine pyrophosphate enzyme TPP-binding" evidence="3">
    <location>
        <begin position="30"/>
        <end position="146"/>
    </location>
</feature>
<protein>
    <recommendedName>
        <fullName evidence="3">Thiamine pyrophosphate enzyme TPP-binding domain-containing protein</fullName>
    </recommendedName>
</protein>
<dbReference type="SUPFAM" id="SSF52518">
    <property type="entry name" value="Thiamin diphosphate-binding fold (THDP-binding)"/>
    <property type="match status" value="1"/>
</dbReference>
<evidence type="ECO:0000256" key="1">
    <source>
        <dbReference type="ARBA" id="ARBA00022793"/>
    </source>
</evidence>